<evidence type="ECO:0000256" key="3">
    <source>
        <dbReference type="ARBA" id="ARBA00022528"/>
    </source>
</evidence>
<keyword evidence="6" id="KW-0249">Electron transport</keyword>
<evidence type="ECO:0000313" key="13">
    <source>
        <dbReference type="Proteomes" id="UP001055712"/>
    </source>
</evidence>
<dbReference type="FunFam" id="3.40.30.10:FF:000149">
    <property type="entry name" value="Thioredoxin-like protein CITRX, chloroplastic"/>
    <property type="match status" value="1"/>
</dbReference>
<name>A0A9D4TTY6_CHLVU</name>
<comment type="similarity">
    <text evidence="10">Belongs to the thioredoxin family. Plant CITRX-type subfamily.</text>
</comment>
<dbReference type="PROSITE" id="PS51352">
    <property type="entry name" value="THIOREDOXIN_2"/>
    <property type="match status" value="1"/>
</dbReference>
<dbReference type="SUPFAM" id="SSF52833">
    <property type="entry name" value="Thioredoxin-like"/>
    <property type="match status" value="1"/>
</dbReference>
<dbReference type="CDD" id="cd02947">
    <property type="entry name" value="TRX_family"/>
    <property type="match status" value="1"/>
</dbReference>
<dbReference type="GO" id="GO:0009507">
    <property type="term" value="C:chloroplast"/>
    <property type="evidence" value="ECO:0007669"/>
    <property type="project" value="UniProtKB-SubCell"/>
</dbReference>
<dbReference type="Proteomes" id="UP001055712">
    <property type="component" value="Unassembled WGS sequence"/>
</dbReference>
<evidence type="ECO:0000256" key="8">
    <source>
        <dbReference type="ARBA" id="ARBA00023157"/>
    </source>
</evidence>
<dbReference type="Gene3D" id="3.40.30.10">
    <property type="entry name" value="Glutaredoxin"/>
    <property type="match status" value="1"/>
</dbReference>
<dbReference type="InterPro" id="IPR044182">
    <property type="entry name" value="CITRX"/>
</dbReference>
<comment type="subcellular location">
    <subcellularLocation>
        <location evidence="1">Plastid</location>
        <location evidence="1">Chloroplast</location>
    </subcellularLocation>
</comment>
<keyword evidence="9" id="KW-0676">Redox-active center</keyword>
<evidence type="ECO:0000256" key="6">
    <source>
        <dbReference type="ARBA" id="ARBA00022982"/>
    </source>
</evidence>
<dbReference type="PANTHER" id="PTHR47834:SF2">
    <property type="entry name" value="THIOREDOXIN-LIKE PROTEIN CITRX, CHLOROPLASTIC"/>
    <property type="match status" value="1"/>
</dbReference>
<keyword evidence="2" id="KW-0813">Transport</keyword>
<sequence>MHSVAAARAPCAAPLAVRRATCTPRCQPVVQPWLRPAGAAITKRRNIAAQASKQTNIEQVDSEGLEAAILNRDRPLIIDFYATWCGPCVLLAKELETVAEKMGDAVRILKIDTDKNPDISTQLQIHGLPTLIFVGMDASKPALRTEGLLPAQVIQEIVERDLVGTVSEEPAQ</sequence>
<gene>
    <name evidence="12" type="ORF">D9Q98_002809</name>
</gene>
<proteinExistence type="inferred from homology"/>
<keyword evidence="3" id="KW-0150">Chloroplast</keyword>
<protein>
    <recommendedName>
        <fullName evidence="11">Thioredoxin domain-containing protein</fullName>
    </recommendedName>
</protein>
<accession>A0A9D4TTY6</accession>
<keyword evidence="7" id="KW-0560">Oxidoreductase</keyword>
<evidence type="ECO:0000256" key="7">
    <source>
        <dbReference type="ARBA" id="ARBA00023002"/>
    </source>
</evidence>
<evidence type="ECO:0000256" key="10">
    <source>
        <dbReference type="ARBA" id="ARBA00024039"/>
    </source>
</evidence>
<dbReference type="PANTHER" id="PTHR47834">
    <property type="entry name" value="THIOREDOXIN-LIKE PROTEIN CITRX, CHLOROPLASTIC"/>
    <property type="match status" value="1"/>
</dbReference>
<comment type="caution">
    <text evidence="12">The sequence shown here is derived from an EMBL/GenBank/DDBJ whole genome shotgun (WGS) entry which is preliminary data.</text>
</comment>
<dbReference type="OrthoDB" id="2121326at2759"/>
<keyword evidence="8" id="KW-1015">Disulfide bond</keyword>
<dbReference type="GO" id="GO:0015035">
    <property type="term" value="F:protein-disulfide reductase activity"/>
    <property type="evidence" value="ECO:0007669"/>
    <property type="project" value="InterPro"/>
</dbReference>
<dbReference type="InterPro" id="IPR036249">
    <property type="entry name" value="Thioredoxin-like_sf"/>
</dbReference>
<evidence type="ECO:0000256" key="1">
    <source>
        <dbReference type="ARBA" id="ARBA00004229"/>
    </source>
</evidence>
<evidence type="ECO:0000256" key="2">
    <source>
        <dbReference type="ARBA" id="ARBA00022448"/>
    </source>
</evidence>
<organism evidence="12 13">
    <name type="scientific">Chlorella vulgaris</name>
    <name type="common">Green alga</name>
    <dbReference type="NCBI Taxonomy" id="3077"/>
    <lineage>
        <taxon>Eukaryota</taxon>
        <taxon>Viridiplantae</taxon>
        <taxon>Chlorophyta</taxon>
        <taxon>core chlorophytes</taxon>
        <taxon>Trebouxiophyceae</taxon>
        <taxon>Chlorellales</taxon>
        <taxon>Chlorellaceae</taxon>
        <taxon>Chlorella clade</taxon>
        <taxon>Chlorella</taxon>
    </lineage>
</organism>
<keyword evidence="13" id="KW-1185">Reference proteome</keyword>
<keyword evidence="4" id="KW-0934">Plastid</keyword>
<keyword evidence="5" id="KW-0809">Transit peptide</keyword>
<evidence type="ECO:0000313" key="12">
    <source>
        <dbReference type="EMBL" id="KAI3434749.1"/>
    </source>
</evidence>
<evidence type="ECO:0000256" key="9">
    <source>
        <dbReference type="ARBA" id="ARBA00023284"/>
    </source>
</evidence>
<dbReference type="AlphaFoldDB" id="A0A9D4TTY6"/>
<dbReference type="EMBL" id="SIDB01000003">
    <property type="protein sequence ID" value="KAI3434749.1"/>
    <property type="molecule type" value="Genomic_DNA"/>
</dbReference>
<dbReference type="PROSITE" id="PS00194">
    <property type="entry name" value="THIOREDOXIN_1"/>
    <property type="match status" value="1"/>
</dbReference>
<evidence type="ECO:0000256" key="4">
    <source>
        <dbReference type="ARBA" id="ARBA00022640"/>
    </source>
</evidence>
<reference evidence="12" key="2">
    <citation type="submission" date="2020-11" db="EMBL/GenBank/DDBJ databases">
        <authorList>
            <person name="Cecchin M."/>
            <person name="Marcolungo L."/>
            <person name="Rossato M."/>
            <person name="Girolomoni L."/>
            <person name="Cosentino E."/>
            <person name="Cuine S."/>
            <person name="Li-Beisson Y."/>
            <person name="Delledonne M."/>
            <person name="Ballottari M."/>
        </authorList>
    </citation>
    <scope>NUCLEOTIDE SEQUENCE</scope>
    <source>
        <strain evidence="12">211/11P</strain>
        <tissue evidence="12">Whole cell</tissue>
    </source>
</reference>
<evidence type="ECO:0000259" key="11">
    <source>
        <dbReference type="PROSITE" id="PS51352"/>
    </source>
</evidence>
<reference evidence="12" key="1">
    <citation type="journal article" date="2019" name="Plant J.">
        <title>Chlorella vulgaris genome assembly and annotation reveals the molecular basis for metabolic acclimation to high light conditions.</title>
        <authorList>
            <person name="Cecchin M."/>
            <person name="Marcolungo L."/>
            <person name="Rossato M."/>
            <person name="Girolomoni L."/>
            <person name="Cosentino E."/>
            <person name="Cuine S."/>
            <person name="Li-Beisson Y."/>
            <person name="Delledonne M."/>
            <person name="Ballottari M."/>
        </authorList>
    </citation>
    <scope>NUCLEOTIDE SEQUENCE</scope>
    <source>
        <strain evidence="12">211/11P</strain>
    </source>
</reference>
<dbReference type="Pfam" id="PF00085">
    <property type="entry name" value="Thioredoxin"/>
    <property type="match status" value="1"/>
</dbReference>
<dbReference type="GO" id="GO:0045454">
    <property type="term" value="P:cell redox homeostasis"/>
    <property type="evidence" value="ECO:0007669"/>
    <property type="project" value="InterPro"/>
</dbReference>
<evidence type="ECO:0000256" key="5">
    <source>
        <dbReference type="ARBA" id="ARBA00022946"/>
    </source>
</evidence>
<dbReference type="InterPro" id="IPR013766">
    <property type="entry name" value="Thioredoxin_domain"/>
</dbReference>
<dbReference type="InterPro" id="IPR017937">
    <property type="entry name" value="Thioredoxin_CS"/>
</dbReference>
<feature type="domain" description="Thioredoxin" evidence="11">
    <location>
        <begin position="38"/>
        <end position="163"/>
    </location>
</feature>